<dbReference type="RefSeq" id="XP_014470106.1">
    <property type="nucleotide sequence ID" value="XM_014614620.1"/>
</dbReference>
<feature type="region of interest" description="Disordered" evidence="1">
    <location>
        <begin position="28"/>
        <end position="54"/>
    </location>
</feature>
<name>A0A6P3WVI9_DINQU</name>
<dbReference type="OrthoDB" id="10038194at2759"/>
<evidence type="ECO:0000313" key="4">
    <source>
        <dbReference type="RefSeq" id="XP_014470106.1"/>
    </source>
</evidence>
<organism evidence="2 4">
    <name type="scientific">Dinoponera quadriceps</name>
    <name type="common">South American ant</name>
    <dbReference type="NCBI Taxonomy" id="609295"/>
    <lineage>
        <taxon>Eukaryota</taxon>
        <taxon>Metazoa</taxon>
        <taxon>Ecdysozoa</taxon>
        <taxon>Arthropoda</taxon>
        <taxon>Hexapoda</taxon>
        <taxon>Insecta</taxon>
        <taxon>Pterygota</taxon>
        <taxon>Neoptera</taxon>
        <taxon>Endopterygota</taxon>
        <taxon>Hymenoptera</taxon>
        <taxon>Apocrita</taxon>
        <taxon>Aculeata</taxon>
        <taxon>Formicoidea</taxon>
        <taxon>Formicidae</taxon>
        <taxon>Ponerinae</taxon>
        <taxon>Ponerini</taxon>
        <taxon>Dinoponera</taxon>
    </lineage>
</organism>
<protein>
    <submittedName>
        <fullName evidence="3 4">G protein pathway suppressor 2-like</fullName>
    </submittedName>
</protein>
<reference evidence="3 4" key="1">
    <citation type="submission" date="2025-04" db="UniProtKB">
        <authorList>
            <consortium name="RefSeq"/>
        </authorList>
    </citation>
    <scope>IDENTIFICATION</scope>
</reference>
<dbReference type="PANTHER" id="PTHR22654:SF2">
    <property type="entry name" value="G PROTEIN PATHWAY SUPPRESSOR 2"/>
    <property type="match status" value="1"/>
</dbReference>
<dbReference type="GeneID" id="106742027"/>
<dbReference type="AlphaFoldDB" id="A0A6P3WVI9"/>
<sequence length="233" mass="26957">MPAILVGETLQRNEQMWQALKNHIMRERQRKKQEQEADEEEERLRKEREHQQKRDVMTLGETRDQLSSLQEELSKLHKDKRDLFTELKRVLLEEENRKRQHVKENSICSKVLTVGGYSAMNTKVTHSQLFLPVARSTSPQYEASVVGPQVLTTGSSKRTLSPPPILAIPSYHISYYKPPPCIPNYNLPPPSKSEEPGRRSNDSRAVLWNKNNQYSYYSTTPSLSRCLPTALTR</sequence>
<gene>
    <name evidence="3 4" type="primary">LOC106742027</name>
</gene>
<keyword evidence="2" id="KW-1185">Reference proteome</keyword>
<dbReference type="GO" id="GO:0006357">
    <property type="term" value="P:regulation of transcription by RNA polymerase II"/>
    <property type="evidence" value="ECO:0007669"/>
    <property type="project" value="TreeGrafter"/>
</dbReference>
<dbReference type="Pfam" id="PF15991">
    <property type="entry name" value="G_path_suppress"/>
    <property type="match status" value="1"/>
</dbReference>
<evidence type="ECO:0000313" key="3">
    <source>
        <dbReference type="RefSeq" id="XP_014470099.1"/>
    </source>
</evidence>
<feature type="compositionally biased region" description="Basic and acidic residues" evidence="1">
    <location>
        <begin position="42"/>
        <end position="54"/>
    </location>
</feature>
<accession>A0A6P3WVI9</accession>
<proteinExistence type="predicted"/>
<evidence type="ECO:0000313" key="2">
    <source>
        <dbReference type="Proteomes" id="UP000515204"/>
    </source>
</evidence>
<dbReference type="Proteomes" id="UP000515204">
    <property type="component" value="Unplaced"/>
</dbReference>
<dbReference type="GO" id="GO:0003712">
    <property type="term" value="F:transcription coregulator activity"/>
    <property type="evidence" value="ECO:0007669"/>
    <property type="project" value="TreeGrafter"/>
</dbReference>
<dbReference type="InterPro" id="IPR026094">
    <property type="entry name" value="GPS2"/>
</dbReference>
<evidence type="ECO:0000256" key="1">
    <source>
        <dbReference type="SAM" id="MobiDB-lite"/>
    </source>
</evidence>
<dbReference type="KEGG" id="dqu:106742027"/>
<dbReference type="PANTHER" id="PTHR22654">
    <property type="entry name" value="G PROTEIN PATHWAY SUPPRESSOR 2"/>
    <property type="match status" value="1"/>
</dbReference>
<dbReference type="RefSeq" id="XP_014470099.1">
    <property type="nucleotide sequence ID" value="XM_014614613.1"/>
</dbReference>
<dbReference type="GO" id="GO:0005667">
    <property type="term" value="C:transcription regulator complex"/>
    <property type="evidence" value="ECO:0007669"/>
    <property type="project" value="TreeGrafter"/>
</dbReference>